<dbReference type="AlphaFoldDB" id="A0A016W225"/>
<keyword evidence="3" id="KW-1185">Reference proteome</keyword>
<feature type="region of interest" description="Disordered" evidence="1">
    <location>
        <begin position="48"/>
        <end position="69"/>
    </location>
</feature>
<sequence length="69" mass="7949">MATYLARECVWQDILRVKILFGKTFSGRMDRKYVWQSKRQEKMLATRFPGQAHTSHRLSSGCAGSVTQV</sequence>
<reference evidence="3" key="1">
    <citation type="journal article" date="2015" name="Nat. Genet.">
        <title>The genome and transcriptome of the zoonotic hookworm Ancylostoma ceylanicum identify infection-specific gene families.</title>
        <authorList>
            <person name="Schwarz E.M."/>
            <person name="Hu Y."/>
            <person name="Antoshechkin I."/>
            <person name="Miller M.M."/>
            <person name="Sternberg P.W."/>
            <person name="Aroian R.V."/>
        </authorList>
    </citation>
    <scope>NUCLEOTIDE SEQUENCE</scope>
    <source>
        <strain evidence="3">HY135</strain>
    </source>
</reference>
<evidence type="ECO:0000256" key="1">
    <source>
        <dbReference type="SAM" id="MobiDB-lite"/>
    </source>
</evidence>
<accession>A0A016W225</accession>
<evidence type="ECO:0000313" key="3">
    <source>
        <dbReference type="Proteomes" id="UP000024635"/>
    </source>
</evidence>
<evidence type="ECO:0000313" key="2">
    <source>
        <dbReference type="EMBL" id="EYC33621.1"/>
    </source>
</evidence>
<proteinExistence type="predicted"/>
<gene>
    <name evidence="2" type="primary">Acey_s0002.g899</name>
    <name evidence="2" type="ORF">Y032_0002g899</name>
</gene>
<dbReference type="Proteomes" id="UP000024635">
    <property type="component" value="Unassembled WGS sequence"/>
</dbReference>
<protein>
    <submittedName>
        <fullName evidence="2">Uncharacterized protein</fullName>
    </submittedName>
</protein>
<dbReference type="EMBL" id="JARK01001338">
    <property type="protein sequence ID" value="EYC33621.1"/>
    <property type="molecule type" value="Genomic_DNA"/>
</dbReference>
<comment type="caution">
    <text evidence="2">The sequence shown here is derived from an EMBL/GenBank/DDBJ whole genome shotgun (WGS) entry which is preliminary data.</text>
</comment>
<organism evidence="2 3">
    <name type="scientific">Ancylostoma ceylanicum</name>
    <dbReference type="NCBI Taxonomy" id="53326"/>
    <lineage>
        <taxon>Eukaryota</taxon>
        <taxon>Metazoa</taxon>
        <taxon>Ecdysozoa</taxon>
        <taxon>Nematoda</taxon>
        <taxon>Chromadorea</taxon>
        <taxon>Rhabditida</taxon>
        <taxon>Rhabditina</taxon>
        <taxon>Rhabditomorpha</taxon>
        <taxon>Strongyloidea</taxon>
        <taxon>Ancylostomatidae</taxon>
        <taxon>Ancylostomatinae</taxon>
        <taxon>Ancylostoma</taxon>
    </lineage>
</organism>
<name>A0A016W225_9BILA</name>